<feature type="domain" description="Luciferase-like" evidence="1">
    <location>
        <begin position="24"/>
        <end position="285"/>
    </location>
</feature>
<gene>
    <name evidence="2" type="ORF">CSW57_03725</name>
</gene>
<dbReference type="Proteomes" id="UP000225108">
    <property type="component" value="Unassembled WGS sequence"/>
</dbReference>
<evidence type="ECO:0000259" key="1">
    <source>
        <dbReference type="Pfam" id="PF00296"/>
    </source>
</evidence>
<evidence type="ECO:0000313" key="3">
    <source>
        <dbReference type="Proteomes" id="UP000225108"/>
    </source>
</evidence>
<reference evidence="2 3" key="1">
    <citation type="submission" date="2017-10" db="EMBL/GenBank/DDBJ databases">
        <title>The draft genome sequence of Williamsia sp. BULT 1.1 isolated from the semi-arid grassland soils from South Africa.</title>
        <authorList>
            <person name="Kabwe M.H."/>
            <person name="Govender N."/>
            <person name="Mutseka Lunga P."/>
            <person name="Vikram S."/>
            <person name="Makhalanyane T.P."/>
        </authorList>
    </citation>
    <scope>NUCLEOTIDE SEQUENCE [LARGE SCALE GENOMIC DNA]</scope>
    <source>
        <strain evidence="2 3">BULT 1.1</strain>
    </source>
</reference>
<dbReference type="InterPro" id="IPR011251">
    <property type="entry name" value="Luciferase-like_dom"/>
</dbReference>
<dbReference type="Pfam" id="PF00296">
    <property type="entry name" value="Bac_luciferase"/>
    <property type="match status" value="1"/>
</dbReference>
<dbReference type="EMBL" id="PEBD01000004">
    <property type="protein sequence ID" value="PHV68353.1"/>
    <property type="molecule type" value="Genomic_DNA"/>
</dbReference>
<dbReference type="RefSeq" id="WP_099381491.1">
    <property type="nucleotide sequence ID" value="NZ_PEBD01000004.1"/>
</dbReference>
<accession>A0A2G3PRJ8</accession>
<dbReference type="SUPFAM" id="SSF51679">
    <property type="entry name" value="Bacterial luciferase-like"/>
    <property type="match status" value="1"/>
</dbReference>
<comment type="caution">
    <text evidence="2">The sequence shown here is derived from an EMBL/GenBank/DDBJ whole genome shotgun (WGS) entry which is preliminary data.</text>
</comment>
<dbReference type="AlphaFoldDB" id="A0A2G3PRJ8"/>
<dbReference type="GO" id="GO:0016705">
    <property type="term" value="F:oxidoreductase activity, acting on paired donors, with incorporation or reduction of molecular oxygen"/>
    <property type="evidence" value="ECO:0007669"/>
    <property type="project" value="InterPro"/>
</dbReference>
<name>A0A2G3PRJ8_WILMA</name>
<organism evidence="2 3">
    <name type="scientific">Williamsia marianensis</name>
    <dbReference type="NCBI Taxonomy" id="85044"/>
    <lineage>
        <taxon>Bacteria</taxon>
        <taxon>Bacillati</taxon>
        <taxon>Actinomycetota</taxon>
        <taxon>Actinomycetes</taxon>
        <taxon>Mycobacteriales</taxon>
        <taxon>Nocardiaceae</taxon>
        <taxon>Williamsia</taxon>
    </lineage>
</organism>
<proteinExistence type="predicted"/>
<dbReference type="Gene3D" id="3.20.20.30">
    <property type="entry name" value="Luciferase-like domain"/>
    <property type="match status" value="1"/>
</dbReference>
<protein>
    <submittedName>
        <fullName evidence="2">5,10-methylene tetrahydromethanopterin reductase</fullName>
    </submittedName>
</protein>
<evidence type="ECO:0000313" key="2">
    <source>
        <dbReference type="EMBL" id="PHV68353.1"/>
    </source>
</evidence>
<sequence>MNSNIGIMYPEMPVAIGPVVPYAEAARRGGHRLWFGHSSTVDSHLTMAALAGRGYSLQFGSAVALYPLFQPHGFAVQSQSVGRLTGQTYVAGIGPGSAQLQQSLYGAPMKAPVGSARKFLDQVKEIIPGPLQTGPADGPERVDKMFGSVETGLGVLRPSMARCAGRAAEWAITWLTPAGYLEDVLIPEIRESAAQHDRPAPRVAAVVHMAIRRPGRDPQKLAHAAVGAHLSAPHYTDMLRQGGVAVDQSDPWAGAGELVSSGTYLYGSADELVDSVADLHRRGVHEVVLNVFGVAKLHGAGQAVEDLEEILAALHAKSSARLTIPEHAIPRMSARTTGVVA</sequence>
<dbReference type="InterPro" id="IPR036661">
    <property type="entry name" value="Luciferase-like_sf"/>
</dbReference>